<dbReference type="AlphaFoldDB" id="A0A839HRQ7"/>
<dbReference type="EMBL" id="JACIVI010000002">
    <property type="protein sequence ID" value="MBB1162160.1"/>
    <property type="molecule type" value="Genomic_DNA"/>
</dbReference>
<dbReference type="RefSeq" id="WP_182663787.1">
    <property type="nucleotide sequence ID" value="NZ_JACIVI010000002.1"/>
</dbReference>
<evidence type="ECO:0000313" key="4">
    <source>
        <dbReference type="Proteomes" id="UP000586093"/>
    </source>
</evidence>
<dbReference type="Proteomes" id="UP000586093">
    <property type="component" value="Unassembled WGS sequence"/>
</dbReference>
<accession>A0A839HRQ7</accession>
<protein>
    <submittedName>
        <fullName evidence="3">NERD domain-containing protein</fullName>
    </submittedName>
</protein>
<organism evidence="3 4">
    <name type="scientific">Aquariibacter albus</name>
    <dbReference type="NCBI Taxonomy" id="2759899"/>
    <lineage>
        <taxon>Bacteria</taxon>
        <taxon>Pseudomonadati</taxon>
        <taxon>Pseudomonadota</taxon>
        <taxon>Betaproteobacteria</taxon>
        <taxon>Burkholderiales</taxon>
        <taxon>Sphaerotilaceae</taxon>
        <taxon>Aquariibacter</taxon>
    </lineage>
</organism>
<dbReference type="Pfam" id="PF08378">
    <property type="entry name" value="NERD"/>
    <property type="match status" value="1"/>
</dbReference>
<evidence type="ECO:0000259" key="2">
    <source>
        <dbReference type="PROSITE" id="PS50965"/>
    </source>
</evidence>
<gene>
    <name evidence="3" type="ORF">H4F90_09215</name>
</gene>
<sequence length="342" mass="38042">MHIKSANDRQADLSTLQHLLAHPQASERQRSQIELEIRMLRAGLRGEAETAYELDFHLRDSKNWAVLHDLRLEHAGRVAQIDHLLINRFLDCWVCESKHFSEGVAVNAQGEFTAFFNGRPRGVPSPLAQNEKHIDVLEALMNSPSFPLPTRLGLTLRPSFLSLVVVSKGARIQRPKPVPTAFQGIVKADQVWQHIQRDAEQIGFGGAVSSLSKLIGSDTLRELAERLASHHRPIRIDWASKFGLEVRPPRGEPPAPVEAAHPADPPAEDDPHKGRLSTSRLANRLGVRGGLTETLKLLRAAGYLRPEGDRDVLTPKALAAGACHIEKSRFGPYFLWPENLQL</sequence>
<evidence type="ECO:0000313" key="3">
    <source>
        <dbReference type="EMBL" id="MBB1162160.1"/>
    </source>
</evidence>
<dbReference type="PROSITE" id="PS50965">
    <property type="entry name" value="NERD"/>
    <property type="match status" value="1"/>
</dbReference>
<comment type="caution">
    <text evidence="3">The sequence shown here is derived from an EMBL/GenBank/DDBJ whole genome shotgun (WGS) entry which is preliminary data.</text>
</comment>
<feature type="domain" description="NERD" evidence="2">
    <location>
        <begin position="42"/>
        <end position="160"/>
    </location>
</feature>
<keyword evidence="4" id="KW-1185">Reference proteome</keyword>
<evidence type="ECO:0000256" key="1">
    <source>
        <dbReference type="SAM" id="MobiDB-lite"/>
    </source>
</evidence>
<proteinExistence type="predicted"/>
<feature type="region of interest" description="Disordered" evidence="1">
    <location>
        <begin position="245"/>
        <end position="279"/>
    </location>
</feature>
<reference evidence="3 4" key="1">
    <citation type="submission" date="2020-08" db="EMBL/GenBank/DDBJ databases">
        <title>Aquariorum lacteus gen. nov., sp. nov., a new member of the family Comamonadaceae, isolated from freshwater aquarium.</title>
        <authorList>
            <person name="Chun S.-J."/>
        </authorList>
    </citation>
    <scope>NUCLEOTIDE SEQUENCE [LARGE SCALE GENOMIC DNA]</scope>
    <source>
        <strain evidence="3 4">SJAQ100</strain>
    </source>
</reference>
<name>A0A839HRQ7_9BURK</name>
<dbReference type="InterPro" id="IPR011528">
    <property type="entry name" value="NERD"/>
</dbReference>